<dbReference type="GO" id="GO:0003677">
    <property type="term" value="F:DNA binding"/>
    <property type="evidence" value="ECO:0007669"/>
    <property type="project" value="InterPro"/>
</dbReference>
<sequence length="84" mass="9443">MIEKGRNVMLTVREVAESLRVSPTCVYQLIEKGKIACHRIGLGRGAIRVCESDLAGYVESCRKPGNKTAMRPPRPRGRLRHLKQ</sequence>
<feature type="region of interest" description="Disordered" evidence="1">
    <location>
        <begin position="62"/>
        <end position="84"/>
    </location>
</feature>
<dbReference type="NCBIfam" id="TIGR01764">
    <property type="entry name" value="excise"/>
    <property type="match status" value="1"/>
</dbReference>
<feature type="compositionally biased region" description="Basic residues" evidence="1">
    <location>
        <begin position="73"/>
        <end position="84"/>
    </location>
</feature>
<dbReference type="EMBL" id="CP042913">
    <property type="protein sequence ID" value="QEG36190.1"/>
    <property type="molecule type" value="Genomic_DNA"/>
</dbReference>
<dbReference type="Pfam" id="PF12728">
    <property type="entry name" value="HTH_17"/>
    <property type="match status" value="1"/>
</dbReference>
<dbReference type="Proteomes" id="UP000323917">
    <property type="component" value="Chromosome"/>
</dbReference>
<accession>A0A5B9QEX3</accession>
<dbReference type="AlphaFoldDB" id="A0A5B9QEX3"/>
<protein>
    <submittedName>
        <fullName evidence="3">Helix-turn-helix domain protein</fullName>
    </submittedName>
</protein>
<keyword evidence="4" id="KW-1185">Reference proteome</keyword>
<reference evidence="3 4" key="1">
    <citation type="submission" date="2019-08" db="EMBL/GenBank/DDBJ databases">
        <title>Deep-cultivation of Planctomycetes and their phenomic and genomic characterization uncovers novel biology.</title>
        <authorList>
            <person name="Wiegand S."/>
            <person name="Jogler M."/>
            <person name="Boedeker C."/>
            <person name="Pinto D."/>
            <person name="Vollmers J."/>
            <person name="Rivas-Marin E."/>
            <person name="Kohn T."/>
            <person name="Peeters S.H."/>
            <person name="Heuer A."/>
            <person name="Rast P."/>
            <person name="Oberbeckmann S."/>
            <person name="Bunk B."/>
            <person name="Jeske O."/>
            <person name="Meyerdierks A."/>
            <person name="Storesund J.E."/>
            <person name="Kallscheuer N."/>
            <person name="Luecker S."/>
            <person name="Lage O.M."/>
            <person name="Pohl T."/>
            <person name="Merkel B.J."/>
            <person name="Hornburger P."/>
            <person name="Mueller R.-W."/>
            <person name="Bruemmer F."/>
            <person name="Labrenz M."/>
            <person name="Spormann A.M."/>
            <person name="Op den Camp H."/>
            <person name="Overmann J."/>
            <person name="Amann R."/>
            <person name="Jetten M.S.M."/>
            <person name="Mascher T."/>
            <person name="Medema M.H."/>
            <person name="Devos D.P."/>
            <person name="Kaster A.-K."/>
            <person name="Ovreas L."/>
            <person name="Rohde M."/>
            <person name="Galperin M.Y."/>
            <person name="Jogler C."/>
        </authorList>
    </citation>
    <scope>NUCLEOTIDE SEQUENCE [LARGE SCALE GENOMIC DNA]</scope>
    <source>
        <strain evidence="3 4">Pr1d</strain>
    </source>
</reference>
<dbReference type="InterPro" id="IPR010093">
    <property type="entry name" value="SinI_DNA-bd"/>
</dbReference>
<evidence type="ECO:0000256" key="1">
    <source>
        <dbReference type="SAM" id="MobiDB-lite"/>
    </source>
</evidence>
<name>A0A5B9QEX3_9BACT</name>
<organism evidence="3 4">
    <name type="scientific">Bythopirellula goksoeyrii</name>
    <dbReference type="NCBI Taxonomy" id="1400387"/>
    <lineage>
        <taxon>Bacteria</taxon>
        <taxon>Pseudomonadati</taxon>
        <taxon>Planctomycetota</taxon>
        <taxon>Planctomycetia</taxon>
        <taxon>Pirellulales</taxon>
        <taxon>Lacipirellulaceae</taxon>
        <taxon>Bythopirellula</taxon>
    </lineage>
</organism>
<gene>
    <name evidence="3" type="ORF">Pr1d_34990</name>
</gene>
<evidence type="ECO:0000313" key="3">
    <source>
        <dbReference type="EMBL" id="QEG36190.1"/>
    </source>
</evidence>
<dbReference type="KEGG" id="bgok:Pr1d_34990"/>
<proteinExistence type="predicted"/>
<evidence type="ECO:0000259" key="2">
    <source>
        <dbReference type="Pfam" id="PF12728"/>
    </source>
</evidence>
<evidence type="ECO:0000313" key="4">
    <source>
        <dbReference type="Proteomes" id="UP000323917"/>
    </source>
</evidence>
<feature type="domain" description="Helix-turn-helix" evidence="2">
    <location>
        <begin position="9"/>
        <end position="62"/>
    </location>
</feature>
<dbReference type="InterPro" id="IPR041657">
    <property type="entry name" value="HTH_17"/>
</dbReference>